<keyword evidence="8 15" id="KW-0378">Hydrolase</keyword>
<dbReference type="InterPro" id="IPR029052">
    <property type="entry name" value="Metallo-depent_PP-like"/>
</dbReference>
<dbReference type="Proteomes" id="UP000070657">
    <property type="component" value="Unassembled WGS sequence"/>
</dbReference>
<evidence type="ECO:0000256" key="3">
    <source>
        <dbReference type="ARBA" id="ARBA00011315"/>
    </source>
</evidence>
<keyword evidence="10 15" id="KW-0239">DNA-directed DNA polymerase</keyword>
<evidence type="ECO:0000256" key="9">
    <source>
        <dbReference type="ARBA" id="ARBA00022839"/>
    </source>
</evidence>
<evidence type="ECO:0000256" key="8">
    <source>
        <dbReference type="ARBA" id="ARBA00022801"/>
    </source>
</evidence>
<dbReference type="EMBL" id="LHXP01000001">
    <property type="protein sequence ID" value="KXA93988.1"/>
    <property type="molecule type" value="Genomic_DNA"/>
</dbReference>
<evidence type="ECO:0000313" key="18">
    <source>
        <dbReference type="EMBL" id="KXA93988.1"/>
    </source>
</evidence>
<dbReference type="EC" id="3.1.11.1" evidence="15"/>
<feature type="region of interest" description="Disordered" evidence="16">
    <location>
        <begin position="165"/>
        <end position="184"/>
    </location>
</feature>
<dbReference type="GO" id="GO:0042575">
    <property type="term" value="C:DNA polymerase complex"/>
    <property type="evidence" value="ECO:0007669"/>
    <property type="project" value="TreeGrafter"/>
</dbReference>
<dbReference type="SUPFAM" id="SSF56300">
    <property type="entry name" value="Metallo-dependent phosphatases"/>
    <property type="match status" value="1"/>
</dbReference>
<evidence type="ECO:0000256" key="13">
    <source>
        <dbReference type="ARBA" id="ARBA00024817"/>
    </source>
</evidence>
<dbReference type="InterPro" id="IPR007185">
    <property type="entry name" value="DNA_pol_a/d/e_bsu"/>
</dbReference>
<dbReference type="PANTHER" id="PTHR10416:SF0">
    <property type="entry name" value="DNA POLYMERASE DELTA SUBUNIT 2"/>
    <property type="match status" value="1"/>
</dbReference>
<keyword evidence="11 15" id="KW-0238">DNA-binding</keyword>
<dbReference type="GO" id="GO:0008310">
    <property type="term" value="F:single-stranded DNA 3'-5' DNA exonuclease activity"/>
    <property type="evidence" value="ECO:0007669"/>
    <property type="project" value="UniProtKB-EC"/>
</dbReference>
<dbReference type="HAMAP" id="MF_00325">
    <property type="entry name" value="DNApol_II_A_arch"/>
    <property type="match status" value="1"/>
</dbReference>
<keyword evidence="4 15" id="KW-0808">Transferase</keyword>
<dbReference type="GO" id="GO:0006308">
    <property type="term" value="P:DNA catabolic process"/>
    <property type="evidence" value="ECO:0007669"/>
    <property type="project" value="UniProtKB-UniRule"/>
</dbReference>
<evidence type="ECO:0000256" key="11">
    <source>
        <dbReference type="ARBA" id="ARBA00023125"/>
    </source>
</evidence>
<evidence type="ECO:0000259" key="17">
    <source>
        <dbReference type="Pfam" id="PF04042"/>
    </source>
</evidence>
<evidence type="ECO:0000256" key="10">
    <source>
        <dbReference type="ARBA" id="ARBA00022932"/>
    </source>
</evidence>
<evidence type="ECO:0000256" key="16">
    <source>
        <dbReference type="SAM" id="MobiDB-lite"/>
    </source>
</evidence>
<accession>A0A133UIH2</accession>
<dbReference type="PIRSF" id="PIRSF000803">
    <property type="entry name" value="Arc_Pol2_small"/>
    <property type="match status" value="1"/>
</dbReference>
<dbReference type="InterPro" id="IPR011149">
    <property type="entry name" value="Pol2_small_arc"/>
</dbReference>
<feature type="compositionally biased region" description="Basic and acidic residues" evidence="16">
    <location>
        <begin position="16"/>
        <end position="36"/>
    </location>
</feature>
<evidence type="ECO:0000256" key="4">
    <source>
        <dbReference type="ARBA" id="ARBA00022679"/>
    </source>
</evidence>
<evidence type="ECO:0000256" key="5">
    <source>
        <dbReference type="ARBA" id="ARBA00022695"/>
    </source>
</evidence>
<evidence type="ECO:0000256" key="1">
    <source>
        <dbReference type="ARBA" id="ARBA00000563"/>
    </source>
</evidence>
<evidence type="ECO:0000313" key="19">
    <source>
        <dbReference type="Proteomes" id="UP000070657"/>
    </source>
</evidence>
<comment type="similarity">
    <text evidence="2 15">Belongs to the DNA polymerase delta/II small subunit family.</text>
</comment>
<keyword evidence="7 15" id="KW-0540">Nuclease</keyword>
<evidence type="ECO:0000256" key="15">
    <source>
        <dbReference type="HAMAP-Rule" id="MF_00325"/>
    </source>
</evidence>
<evidence type="ECO:0000256" key="6">
    <source>
        <dbReference type="ARBA" id="ARBA00022705"/>
    </source>
</evidence>
<gene>
    <name evidence="15" type="primary">polB</name>
    <name evidence="18" type="ORF">AKJ66_00030</name>
</gene>
<comment type="function">
    <text evidence="13 15">Possesses two activities: a DNA synthesis (polymerase) and an exonucleolytic activity that degrades single-stranded DNA in the 3' to 5' direction. Has a template-primer preference which is characteristic of a replicative DNA polymerase.</text>
</comment>
<feature type="domain" description="DNA polymerase alpha/delta/epsilon subunit B" evidence="17">
    <location>
        <begin position="189"/>
        <end position="385"/>
    </location>
</feature>
<dbReference type="AlphaFoldDB" id="A0A133UIH2"/>
<sequence length="457" mass="50587">MNENVQPLKKGSPNRTEGREKNMGLEIMRDVTGRSESTSDVRNFAELFKDRYERLKKIIDTGSNSKQVPLGQVSDYRGDDVFLVGLVQDRRRTKKGDQIVRMEDLSGDPENPAREAIVWISQKKEGLSERVENILPDEVVGFEARVPPNLDGSRSPLVWGNDMQRSESQKLEGANSPPKISRSEGPLAVLTSDFHVGSTEFLEKPFQRFLNWLSGKKGPPREKELAERVEYLLVAGDAVDGGGVYPSQEKELEIRNVKKQYERLAEYLSNVPDHINVVVGPGNHDPVRLAEPQPAIPEDLGSLLVDRGVTLVGNPCLFKIGNVRFLLYHGEGFDDLVSAGIGLGYDDREELMVETMRRGHLAPVYRNSDGNQAPTAPERRDYLVIDEPVDVFHAGHPHKFGFCERNGTSMVLSGTFQSQTSFQKKKGISPDPGKVALVGLKTGSVVGKLDFLGGGLS</sequence>
<dbReference type="GO" id="GO:0006271">
    <property type="term" value="P:DNA strand elongation involved in DNA replication"/>
    <property type="evidence" value="ECO:0007669"/>
    <property type="project" value="TreeGrafter"/>
</dbReference>
<keyword evidence="12 15" id="KW-0511">Multifunctional enzyme</keyword>
<evidence type="ECO:0000256" key="14">
    <source>
        <dbReference type="ARBA" id="ARBA00049244"/>
    </source>
</evidence>
<organism evidence="18 19">
    <name type="scientific">candidate division MSBL1 archaeon SCGC-AAA259E22</name>
    <dbReference type="NCBI Taxonomy" id="1698265"/>
    <lineage>
        <taxon>Archaea</taxon>
        <taxon>Methanobacteriati</taxon>
        <taxon>Methanobacteriota</taxon>
        <taxon>candidate division MSBL1</taxon>
    </lineage>
</organism>
<keyword evidence="6 15" id="KW-0235">DNA replication</keyword>
<dbReference type="PANTHER" id="PTHR10416">
    <property type="entry name" value="DNA POLYMERASE DELTA SUBUNIT 2"/>
    <property type="match status" value="1"/>
</dbReference>
<protein>
    <recommendedName>
        <fullName evidence="15">DNA polymerase II small subunit</fullName>
        <shortName evidence="15">Pol II</shortName>
        <ecNumber evidence="15">2.7.7.7</ecNumber>
    </recommendedName>
    <alternativeName>
        <fullName evidence="15">Exodeoxyribonuclease small subunit</fullName>
        <ecNumber evidence="15">3.1.11.1</ecNumber>
    </alternativeName>
</protein>
<reference evidence="18 19" key="1">
    <citation type="journal article" date="2016" name="Sci. Rep.">
        <title>Metabolic traits of an uncultured archaeal lineage -MSBL1- from brine pools of the Red Sea.</title>
        <authorList>
            <person name="Mwirichia R."/>
            <person name="Alam I."/>
            <person name="Rashid M."/>
            <person name="Vinu M."/>
            <person name="Ba-Alawi W."/>
            <person name="Anthony Kamau A."/>
            <person name="Kamanda Ngugi D."/>
            <person name="Goker M."/>
            <person name="Klenk H.P."/>
            <person name="Bajic V."/>
            <person name="Stingl U."/>
        </authorList>
    </citation>
    <scope>NUCLEOTIDE SEQUENCE [LARGE SCALE GENOMIC DNA]</scope>
    <source>
        <strain evidence="18">SCGC-AAA259E22</strain>
    </source>
</reference>
<keyword evidence="9 15" id="KW-0269">Exonuclease</keyword>
<name>A0A133UIH2_9EURY</name>
<keyword evidence="5 15" id="KW-0548">Nucleotidyltransferase</keyword>
<proteinExistence type="inferred from homology"/>
<dbReference type="EC" id="2.7.7.7" evidence="15"/>
<dbReference type="GO" id="GO:0003677">
    <property type="term" value="F:DNA binding"/>
    <property type="evidence" value="ECO:0007669"/>
    <property type="project" value="UniProtKB-UniRule"/>
</dbReference>
<evidence type="ECO:0000256" key="7">
    <source>
        <dbReference type="ARBA" id="ARBA00022722"/>
    </source>
</evidence>
<comment type="subunit">
    <text evidence="3 15">Heterodimer of a large subunit and a small subunit.</text>
</comment>
<evidence type="ECO:0000256" key="2">
    <source>
        <dbReference type="ARBA" id="ARBA00006035"/>
    </source>
</evidence>
<comment type="caution">
    <text evidence="18">The sequence shown here is derived from an EMBL/GenBank/DDBJ whole genome shotgun (WGS) entry which is preliminary data.</text>
</comment>
<evidence type="ECO:0000256" key="12">
    <source>
        <dbReference type="ARBA" id="ARBA00023268"/>
    </source>
</evidence>
<comment type="catalytic activity">
    <reaction evidence="1 15">
        <text>Exonucleolytic cleavage in the 3'- to 5'-direction to yield nucleoside 5'-phosphates.</text>
        <dbReference type="EC" id="3.1.11.1"/>
    </reaction>
</comment>
<comment type="catalytic activity">
    <reaction evidence="14 15">
        <text>DNA(n) + a 2'-deoxyribonucleoside 5'-triphosphate = DNA(n+1) + diphosphate</text>
        <dbReference type="Rhea" id="RHEA:22508"/>
        <dbReference type="Rhea" id="RHEA-COMP:17339"/>
        <dbReference type="Rhea" id="RHEA-COMP:17340"/>
        <dbReference type="ChEBI" id="CHEBI:33019"/>
        <dbReference type="ChEBI" id="CHEBI:61560"/>
        <dbReference type="ChEBI" id="CHEBI:173112"/>
        <dbReference type="EC" id="2.7.7.7"/>
    </reaction>
</comment>
<dbReference type="GO" id="GO:0003887">
    <property type="term" value="F:DNA-directed DNA polymerase activity"/>
    <property type="evidence" value="ECO:0007669"/>
    <property type="project" value="UniProtKB-UniRule"/>
</dbReference>
<dbReference type="InterPro" id="IPR024826">
    <property type="entry name" value="DNA_pol_delta/II_ssu"/>
</dbReference>
<keyword evidence="19" id="KW-1185">Reference proteome</keyword>
<feature type="region of interest" description="Disordered" evidence="16">
    <location>
        <begin position="1"/>
        <end position="36"/>
    </location>
</feature>
<dbReference type="Pfam" id="PF04042">
    <property type="entry name" value="DNA_pol_E_B"/>
    <property type="match status" value="1"/>
</dbReference>
<dbReference type="Gene3D" id="3.60.21.50">
    <property type="match status" value="1"/>
</dbReference>